<evidence type="ECO:0000313" key="2">
    <source>
        <dbReference type="EMBL" id="ABQ77491.1"/>
    </source>
</evidence>
<dbReference type="PROSITE" id="PS51186">
    <property type="entry name" value="GNAT"/>
    <property type="match status" value="1"/>
</dbReference>
<gene>
    <name evidence="2" type="ordered locus">Pput_1331</name>
</gene>
<dbReference type="InterPro" id="IPR000182">
    <property type="entry name" value="GNAT_dom"/>
</dbReference>
<dbReference type="GO" id="GO:0016747">
    <property type="term" value="F:acyltransferase activity, transferring groups other than amino-acyl groups"/>
    <property type="evidence" value="ECO:0007669"/>
    <property type="project" value="InterPro"/>
</dbReference>
<organism evidence="2">
    <name type="scientific">Pseudomonas putida (strain ATCC 700007 / DSM 6899 / JCM 31910 / BCRC 17059 / LMG 24140 / F1)</name>
    <dbReference type="NCBI Taxonomy" id="351746"/>
    <lineage>
        <taxon>Bacteria</taxon>
        <taxon>Pseudomonadati</taxon>
        <taxon>Pseudomonadota</taxon>
        <taxon>Gammaproteobacteria</taxon>
        <taxon>Pseudomonadales</taxon>
        <taxon>Pseudomonadaceae</taxon>
        <taxon>Pseudomonas</taxon>
    </lineage>
</organism>
<dbReference type="AlphaFoldDB" id="A5W031"/>
<dbReference type="SUPFAM" id="SSF55729">
    <property type="entry name" value="Acyl-CoA N-acyltransferases (Nat)"/>
    <property type="match status" value="1"/>
</dbReference>
<proteinExistence type="predicted"/>
<dbReference type="EMBL" id="CP000712">
    <property type="protein sequence ID" value="ABQ77491.1"/>
    <property type="molecule type" value="Genomic_DNA"/>
</dbReference>
<keyword evidence="2" id="KW-0808">Transferase</keyword>
<dbReference type="KEGG" id="ppf:Pput_1331"/>
<dbReference type="Pfam" id="PF13673">
    <property type="entry name" value="Acetyltransf_10"/>
    <property type="match status" value="1"/>
</dbReference>
<name>A5W031_PSEP1</name>
<protein>
    <submittedName>
        <fullName evidence="2">GCN5-related N-acetyltransferase</fullName>
    </submittedName>
</protein>
<reference evidence="2" key="1">
    <citation type="submission" date="2007-05" db="EMBL/GenBank/DDBJ databases">
        <title>Complete sequence of Pseudomonas putida F1.</title>
        <authorList>
            <consortium name="US DOE Joint Genome Institute"/>
            <person name="Copeland A."/>
            <person name="Lucas S."/>
            <person name="Lapidus A."/>
            <person name="Barry K."/>
            <person name="Detter J.C."/>
            <person name="Glavina del Rio T."/>
            <person name="Hammon N."/>
            <person name="Israni S."/>
            <person name="Dalin E."/>
            <person name="Tice H."/>
            <person name="Pitluck S."/>
            <person name="Chain P."/>
            <person name="Malfatti S."/>
            <person name="Shin M."/>
            <person name="Vergez L."/>
            <person name="Schmutz J."/>
            <person name="Larimer F."/>
            <person name="Land M."/>
            <person name="Hauser L."/>
            <person name="Kyrpides N."/>
            <person name="Lykidis A."/>
            <person name="Parales R."/>
            <person name="Richardson P."/>
        </authorList>
    </citation>
    <scope>NUCLEOTIDE SEQUENCE [LARGE SCALE GENOMIC DNA]</scope>
    <source>
        <strain evidence="2">F1</strain>
    </source>
</reference>
<sequence length="146" mass="16142">MSCSTLSDTERRLLDHFYRQHSSRMRAASDAELWVARAPGIIAGLSLSAVGEGFWLTGLFVAPQRRNQGVAAQLIEAALAQVDGPVWLFCHPDLTPFYQRLGFDLTQQLPEALASRLLRYQRNKRLVALQRGQSSLTSSPGNSTSV</sequence>
<dbReference type="eggNOG" id="COG0454">
    <property type="taxonomic scope" value="Bacteria"/>
</dbReference>
<dbReference type="CDD" id="cd04301">
    <property type="entry name" value="NAT_SF"/>
    <property type="match status" value="1"/>
</dbReference>
<feature type="domain" description="N-acetyltransferase" evidence="1">
    <location>
        <begin position="1"/>
        <end position="125"/>
    </location>
</feature>
<dbReference type="HOGENOM" id="CLU_120018_0_0_6"/>
<dbReference type="Gene3D" id="3.40.630.30">
    <property type="match status" value="1"/>
</dbReference>
<accession>A5W031</accession>
<dbReference type="InterPro" id="IPR016181">
    <property type="entry name" value="Acyl_CoA_acyltransferase"/>
</dbReference>
<evidence type="ECO:0000259" key="1">
    <source>
        <dbReference type="PROSITE" id="PS51186"/>
    </source>
</evidence>